<evidence type="ECO:0000259" key="10">
    <source>
        <dbReference type="Pfam" id="PF20511"/>
    </source>
</evidence>
<comment type="catalytic activity">
    <reaction evidence="1">
        <text>D-mannose 6-phosphate = D-fructose 6-phosphate</text>
        <dbReference type="Rhea" id="RHEA:12356"/>
        <dbReference type="ChEBI" id="CHEBI:58735"/>
        <dbReference type="ChEBI" id="CHEBI:61527"/>
        <dbReference type="EC" id="5.3.1.8"/>
    </reaction>
</comment>
<dbReference type="EC" id="5.3.1.8" evidence="4"/>
<dbReference type="InParanoid" id="F6HFN4"/>
<dbReference type="InterPro" id="IPR046458">
    <property type="entry name" value="PMI_typeI_hel"/>
</dbReference>
<evidence type="ECO:0000256" key="2">
    <source>
        <dbReference type="ARBA" id="ARBA00004666"/>
    </source>
</evidence>
<dbReference type="Pfam" id="PF20512">
    <property type="entry name" value="PMI_typeI_hel"/>
    <property type="match status" value="1"/>
</dbReference>
<feature type="binding site" evidence="9">
    <location>
        <position position="118"/>
    </location>
    <ligand>
        <name>Zn(2+)</name>
        <dbReference type="ChEBI" id="CHEBI:29105"/>
    </ligand>
</feature>
<feature type="binding site" evidence="9">
    <location>
        <position position="93"/>
    </location>
    <ligand>
        <name>Zn(2+)</name>
        <dbReference type="ChEBI" id="CHEBI:29105"/>
    </ligand>
</feature>
<dbReference type="InterPro" id="IPR016305">
    <property type="entry name" value="Mannose-6-P_Isomerase"/>
</dbReference>
<evidence type="ECO:0000256" key="1">
    <source>
        <dbReference type="ARBA" id="ARBA00000757"/>
    </source>
</evidence>
<evidence type="ECO:0000313" key="13">
    <source>
        <dbReference type="Proteomes" id="UP000009183"/>
    </source>
</evidence>
<feature type="binding site" evidence="9">
    <location>
        <position position="91"/>
    </location>
    <ligand>
        <name>Zn(2+)</name>
        <dbReference type="ChEBI" id="CHEBI:29105"/>
    </ligand>
</feature>
<comment type="cofactor">
    <cofactor evidence="9">
        <name>Zn(2+)</name>
        <dbReference type="ChEBI" id="CHEBI:29105"/>
    </cofactor>
    <text evidence="9">Binds 1 zinc ion per subunit.</text>
</comment>
<dbReference type="InterPro" id="IPR046457">
    <property type="entry name" value="PMI_typeI_cat"/>
</dbReference>
<dbReference type="GO" id="GO:0005975">
    <property type="term" value="P:carbohydrate metabolic process"/>
    <property type="evidence" value="ECO:0007669"/>
    <property type="project" value="InterPro"/>
</dbReference>
<dbReference type="CDD" id="cd07011">
    <property type="entry name" value="cupin_PMI_type_I_N"/>
    <property type="match status" value="1"/>
</dbReference>
<dbReference type="GO" id="GO:0004476">
    <property type="term" value="F:mannose-6-phosphate isomerase activity"/>
    <property type="evidence" value="ECO:0000318"/>
    <property type="project" value="GO_Central"/>
</dbReference>
<organism evidence="12 13">
    <name type="scientific">Vitis vinifera</name>
    <name type="common">Grape</name>
    <dbReference type="NCBI Taxonomy" id="29760"/>
    <lineage>
        <taxon>Eukaryota</taxon>
        <taxon>Viridiplantae</taxon>
        <taxon>Streptophyta</taxon>
        <taxon>Embryophyta</taxon>
        <taxon>Tracheophyta</taxon>
        <taxon>Spermatophyta</taxon>
        <taxon>Magnoliopsida</taxon>
        <taxon>eudicotyledons</taxon>
        <taxon>Gunneridae</taxon>
        <taxon>Pentapetalae</taxon>
        <taxon>rosids</taxon>
        <taxon>Vitales</taxon>
        <taxon>Vitaceae</taxon>
        <taxon>Viteae</taxon>
        <taxon>Vitis</taxon>
    </lineage>
</organism>
<accession>F6HFN4</accession>
<dbReference type="EMBL" id="FN595752">
    <property type="protein sequence ID" value="CCB50900.1"/>
    <property type="molecule type" value="Genomic_DNA"/>
</dbReference>
<dbReference type="PaxDb" id="29760-VIT_01s0011g03750.t01"/>
<dbReference type="SUPFAM" id="SSF51182">
    <property type="entry name" value="RmlC-like cupins"/>
    <property type="match status" value="1"/>
</dbReference>
<evidence type="ECO:0000313" key="12">
    <source>
        <dbReference type="EMBL" id="CCB50900.1"/>
    </source>
</evidence>
<feature type="domain" description="Phosphomannose isomerase type I helical insertion" evidence="11">
    <location>
        <begin position="151"/>
        <end position="228"/>
    </location>
</feature>
<dbReference type="GO" id="GO:0005829">
    <property type="term" value="C:cytosol"/>
    <property type="evidence" value="ECO:0000318"/>
    <property type="project" value="GO_Central"/>
</dbReference>
<feature type="active site" evidence="8">
    <location>
        <position position="264"/>
    </location>
</feature>
<keyword evidence="5 9" id="KW-0479">Metal-binding</keyword>
<keyword evidence="7" id="KW-0413">Isomerase</keyword>
<dbReference type="PIRSF" id="PIRSF001480">
    <property type="entry name" value="Mannose-6-phosphate_isomerase"/>
    <property type="match status" value="1"/>
</dbReference>
<comment type="similarity">
    <text evidence="3">Belongs to the mannose-6-phosphate isomerase type 1 family.</text>
</comment>
<gene>
    <name evidence="12" type="ordered locus">VIT_01s0011g03750</name>
</gene>
<dbReference type="GO" id="GO:0008270">
    <property type="term" value="F:zinc ion binding"/>
    <property type="evidence" value="ECO:0007669"/>
    <property type="project" value="InterPro"/>
</dbReference>
<dbReference type="STRING" id="29760.F6HFN4"/>
<evidence type="ECO:0000256" key="9">
    <source>
        <dbReference type="PIRSR" id="PIRSR001480-2"/>
    </source>
</evidence>
<dbReference type="PRINTS" id="PR00714">
    <property type="entry name" value="MAN6PISMRASE"/>
</dbReference>
<evidence type="ECO:0000259" key="11">
    <source>
        <dbReference type="Pfam" id="PF20512"/>
    </source>
</evidence>
<dbReference type="Proteomes" id="UP000009183">
    <property type="component" value="Chromosome 1"/>
</dbReference>
<dbReference type="InterPro" id="IPR014710">
    <property type="entry name" value="RmlC-like_jellyroll"/>
</dbReference>
<dbReference type="InterPro" id="IPR001250">
    <property type="entry name" value="Man6P_Isoase-1"/>
</dbReference>
<dbReference type="Gene3D" id="1.10.441.10">
    <property type="entry name" value="Phosphomannose Isomerase, domain 2"/>
    <property type="match status" value="1"/>
</dbReference>
<comment type="pathway">
    <text evidence="2">Nucleotide-sugar biosynthesis; GDP-alpha-D-mannose biosynthesis; alpha-D-mannose 1-phosphate from D-fructose 6-phosphate: step 1/2.</text>
</comment>
<dbReference type="AlphaFoldDB" id="F6HFN4"/>
<protein>
    <recommendedName>
        <fullName evidence="4">mannose-6-phosphate isomerase</fullName>
        <ecNumber evidence="4">5.3.1.8</ecNumber>
    </recommendedName>
</protein>
<evidence type="ECO:0000256" key="4">
    <source>
        <dbReference type="ARBA" id="ARBA00011956"/>
    </source>
</evidence>
<reference evidence="13" key="1">
    <citation type="journal article" date="2007" name="Nature">
        <title>The grapevine genome sequence suggests ancestral hexaploidization in major angiosperm phyla.</title>
        <authorList>
            <consortium name="The French-Italian Public Consortium for Grapevine Genome Characterization."/>
            <person name="Jaillon O."/>
            <person name="Aury J.-M."/>
            <person name="Noel B."/>
            <person name="Policriti A."/>
            <person name="Clepet C."/>
            <person name="Casagrande A."/>
            <person name="Choisne N."/>
            <person name="Aubourg S."/>
            <person name="Vitulo N."/>
            <person name="Jubin C."/>
            <person name="Vezzi A."/>
            <person name="Legeai F."/>
            <person name="Hugueney P."/>
            <person name="Dasilva C."/>
            <person name="Horner D."/>
            <person name="Mica E."/>
            <person name="Jublot D."/>
            <person name="Poulain J."/>
            <person name="Bruyere C."/>
            <person name="Billault A."/>
            <person name="Segurens B."/>
            <person name="Gouyvenoux M."/>
            <person name="Ugarte E."/>
            <person name="Cattonaro F."/>
            <person name="Anthouard V."/>
            <person name="Vico V."/>
            <person name="Del Fabbro C."/>
            <person name="Alaux M."/>
            <person name="Di Gaspero G."/>
            <person name="Dumas V."/>
            <person name="Felice N."/>
            <person name="Paillard S."/>
            <person name="Juman I."/>
            <person name="Moroldo M."/>
            <person name="Scalabrin S."/>
            <person name="Canaguier A."/>
            <person name="Le Clainche I."/>
            <person name="Malacrida G."/>
            <person name="Durand E."/>
            <person name="Pesole G."/>
            <person name="Laucou V."/>
            <person name="Chatelet P."/>
            <person name="Merdinoglu D."/>
            <person name="Delledonne M."/>
            <person name="Pezzotti M."/>
            <person name="Lecharny A."/>
            <person name="Scarpelli C."/>
            <person name="Artiguenave F."/>
            <person name="Pe M.E."/>
            <person name="Valle G."/>
            <person name="Morgante M."/>
            <person name="Caboche M."/>
            <person name="Adam-Blondon A.-F."/>
            <person name="Weissenbach J."/>
            <person name="Quetier F."/>
            <person name="Wincker P."/>
        </authorList>
    </citation>
    <scope>NUCLEOTIDE SEQUENCE [LARGE SCALE GENOMIC DNA]</scope>
    <source>
        <strain evidence="13">cv. Pinot noir / PN40024</strain>
    </source>
</reference>
<dbReference type="NCBIfam" id="TIGR00218">
    <property type="entry name" value="manA"/>
    <property type="match status" value="1"/>
</dbReference>
<dbReference type="Pfam" id="PF20511">
    <property type="entry name" value="PMI_typeI_cat"/>
    <property type="match status" value="1"/>
</dbReference>
<keyword evidence="6 9" id="KW-0862">Zinc</keyword>
<name>F6HFN4_VITVI</name>
<evidence type="ECO:0000256" key="5">
    <source>
        <dbReference type="ARBA" id="ARBA00022723"/>
    </source>
</evidence>
<feature type="domain" description="Phosphomannose isomerase type I catalytic" evidence="10">
    <location>
        <begin position="53"/>
        <end position="132"/>
    </location>
</feature>
<evidence type="ECO:0000256" key="7">
    <source>
        <dbReference type="ARBA" id="ARBA00023235"/>
    </source>
</evidence>
<proteinExistence type="inferred from homology"/>
<dbReference type="GO" id="GO:0009298">
    <property type="term" value="P:GDP-mannose biosynthetic process"/>
    <property type="evidence" value="ECO:0000318"/>
    <property type="project" value="GO_Central"/>
</dbReference>
<dbReference type="FunFam" id="2.60.120.10:FF:000044">
    <property type="entry name" value="Mannose-6-phosphate isomerase"/>
    <property type="match status" value="1"/>
</dbReference>
<evidence type="ECO:0000256" key="8">
    <source>
        <dbReference type="PIRSR" id="PIRSR001480-1"/>
    </source>
</evidence>
<sequence length="389" mass="42817">MTPAATAGGRHDVPATGKWTGLRQLKAVLGFMFWIGPMNLDPHLSMNPALTLKSWISRNPNVLGNEVLNKWGCDLPFLFKVLSVGKALSRQAHPDKELAETLHELQPNIYMNGNHKPEMALALTEFEALHGFIGLKELKDVLCGVPEIVELIGKADAEQVLRANEHVGEEKVKAVLEFIFTQLMSSNKDTISELIFKIKPRLNMEKEVLVLRLEGQYPTDVGVIASPFLNHVKLNSGFLGANEPNAYIPGECTECMATLDNVVRAGLTSKHQDIRKLFSMLTYQQGFPEILVGVSMNPYTKRYLPPFDEFEVDCCILPQAASVVFPSVPGPSPFLIMAGKGTIHAGFAGEHVIGEGSVLFVPANMEIRIAASSMELQLYRAGRPDTKNN</sequence>
<keyword evidence="13" id="KW-1185">Reference proteome</keyword>
<evidence type="ECO:0000256" key="3">
    <source>
        <dbReference type="ARBA" id="ARBA00010772"/>
    </source>
</evidence>
<dbReference type="HOGENOM" id="CLU_026967_0_0_1"/>
<dbReference type="eggNOG" id="KOG2757">
    <property type="taxonomic scope" value="Eukaryota"/>
</dbReference>
<dbReference type="Gene3D" id="2.60.120.10">
    <property type="entry name" value="Jelly Rolls"/>
    <property type="match status" value="2"/>
</dbReference>
<dbReference type="CDD" id="cd02208">
    <property type="entry name" value="cupin_RmlC-like"/>
    <property type="match status" value="1"/>
</dbReference>
<dbReference type="PANTHER" id="PTHR10309">
    <property type="entry name" value="MANNOSE-6-PHOSPHATE ISOMERASE"/>
    <property type="match status" value="1"/>
</dbReference>
<dbReference type="InterPro" id="IPR011051">
    <property type="entry name" value="RmlC_Cupin_sf"/>
</dbReference>
<dbReference type="PANTHER" id="PTHR10309:SF10">
    <property type="entry name" value="MANNOSE-6-PHOSPHATE ISOMERASE"/>
    <property type="match status" value="1"/>
</dbReference>
<evidence type="ECO:0000256" key="6">
    <source>
        <dbReference type="ARBA" id="ARBA00022833"/>
    </source>
</evidence>
<dbReference type="UniPathway" id="UPA00126">
    <property type="reaction ID" value="UER00423"/>
</dbReference>